<organism evidence="10">
    <name type="scientific">Cyprideis torosa</name>
    <dbReference type="NCBI Taxonomy" id="163714"/>
    <lineage>
        <taxon>Eukaryota</taxon>
        <taxon>Metazoa</taxon>
        <taxon>Ecdysozoa</taxon>
        <taxon>Arthropoda</taxon>
        <taxon>Crustacea</taxon>
        <taxon>Oligostraca</taxon>
        <taxon>Ostracoda</taxon>
        <taxon>Podocopa</taxon>
        <taxon>Podocopida</taxon>
        <taxon>Cytherocopina</taxon>
        <taxon>Cytheroidea</taxon>
        <taxon>Cytherideidae</taxon>
        <taxon>Cyprideis</taxon>
    </lineage>
</organism>
<dbReference type="GO" id="GO:0005525">
    <property type="term" value="F:GTP binding"/>
    <property type="evidence" value="ECO:0007669"/>
    <property type="project" value="UniProtKB-KW"/>
</dbReference>
<dbReference type="Pfam" id="PF03144">
    <property type="entry name" value="GTP_EFTU_D2"/>
    <property type="match status" value="1"/>
</dbReference>
<dbReference type="Pfam" id="PF00009">
    <property type="entry name" value="GTP_EFTU"/>
    <property type="match status" value="1"/>
</dbReference>
<evidence type="ECO:0000313" key="10">
    <source>
        <dbReference type="EMBL" id="CAD7226059.1"/>
    </source>
</evidence>
<keyword evidence="4" id="KW-0597">Phosphoprotein</keyword>
<evidence type="ECO:0000259" key="8">
    <source>
        <dbReference type="Pfam" id="PF03144"/>
    </source>
</evidence>
<dbReference type="PANTHER" id="PTHR23115">
    <property type="entry name" value="TRANSLATION FACTOR"/>
    <property type="match status" value="1"/>
</dbReference>
<dbReference type="AlphaFoldDB" id="A0A7R8WC08"/>
<dbReference type="InterPro" id="IPR054696">
    <property type="entry name" value="GTP-eEF1A_C"/>
</dbReference>
<dbReference type="GO" id="GO:0005737">
    <property type="term" value="C:cytoplasm"/>
    <property type="evidence" value="ECO:0007669"/>
    <property type="project" value="UniProtKB-SubCell"/>
</dbReference>
<dbReference type="InterPro" id="IPR000795">
    <property type="entry name" value="T_Tr_GTP-bd_dom"/>
</dbReference>
<evidence type="ECO:0000256" key="1">
    <source>
        <dbReference type="ARBA" id="ARBA00004496"/>
    </source>
</evidence>
<feature type="domain" description="Translation elongation factor EFTu-like" evidence="8">
    <location>
        <begin position="129"/>
        <end position="193"/>
    </location>
</feature>
<protein>
    <submittedName>
        <fullName evidence="10">Uncharacterized protein</fullName>
    </submittedName>
</protein>
<dbReference type="InterPro" id="IPR009000">
    <property type="entry name" value="Transl_B-barrel_sf"/>
</dbReference>
<evidence type="ECO:0000256" key="4">
    <source>
        <dbReference type="ARBA" id="ARBA00022553"/>
    </source>
</evidence>
<comment type="similarity">
    <text evidence="2">Belongs to the TRAFAC class translation factor GTPase superfamily. Classic translation factor GTPase family. EF-Tu/EF-1A subfamily.</text>
</comment>
<evidence type="ECO:0000256" key="2">
    <source>
        <dbReference type="ARBA" id="ARBA00007249"/>
    </source>
</evidence>
<dbReference type="InterPro" id="IPR027417">
    <property type="entry name" value="P-loop_NTPase"/>
</dbReference>
<keyword evidence="3" id="KW-0963">Cytoplasm</keyword>
<dbReference type="Gene3D" id="2.40.30.10">
    <property type="entry name" value="Translation factors"/>
    <property type="match status" value="2"/>
</dbReference>
<dbReference type="SUPFAM" id="SSF52540">
    <property type="entry name" value="P-loop containing nucleoside triphosphate hydrolases"/>
    <property type="match status" value="1"/>
</dbReference>
<dbReference type="SUPFAM" id="SSF50465">
    <property type="entry name" value="EF-Tu/eEF-1alpha/eIF2-gamma C-terminal domain"/>
    <property type="match status" value="1"/>
</dbReference>
<evidence type="ECO:0000256" key="3">
    <source>
        <dbReference type="ARBA" id="ARBA00022490"/>
    </source>
</evidence>
<feature type="domain" description="Tr-type G" evidence="7">
    <location>
        <begin position="11"/>
        <end position="74"/>
    </location>
</feature>
<evidence type="ECO:0000259" key="7">
    <source>
        <dbReference type="Pfam" id="PF00009"/>
    </source>
</evidence>
<proteinExistence type="inferred from homology"/>
<dbReference type="FunFam" id="2.40.30.10:FF:000020">
    <property type="entry name" value="Translation elongation factor EF-1"/>
    <property type="match status" value="1"/>
</dbReference>
<dbReference type="SUPFAM" id="SSF50447">
    <property type="entry name" value="Translation proteins"/>
    <property type="match status" value="1"/>
</dbReference>
<comment type="subcellular location">
    <subcellularLocation>
        <location evidence="1">Cytoplasm</location>
    </subcellularLocation>
</comment>
<dbReference type="Pfam" id="PF22594">
    <property type="entry name" value="GTP-eEF1A_C"/>
    <property type="match status" value="1"/>
</dbReference>
<dbReference type="OrthoDB" id="342024at2759"/>
<keyword evidence="5" id="KW-0547">Nucleotide-binding</keyword>
<keyword evidence="6" id="KW-0342">GTP-binding</keyword>
<dbReference type="CDD" id="cd16267">
    <property type="entry name" value="HBS1-like_II"/>
    <property type="match status" value="1"/>
</dbReference>
<evidence type="ECO:0000256" key="6">
    <source>
        <dbReference type="ARBA" id="ARBA00023134"/>
    </source>
</evidence>
<gene>
    <name evidence="10" type="ORF">CTOB1V02_LOCUS3985</name>
</gene>
<dbReference type="GO" id="GO:0003924">
    <property type="term" value="F:GTPase activity"/>
    <property type="evidence" value="ECO:0007669"/>
    <property type="project" value="InterPro"/>
</dbReference>
<dbReference type="Gene3D" id="3.40.50.300">
    <property type="entry name" value="P-loop containing nucleotide triphosphate hydrolases"/>
    <property type="match status" value="2"/>
</dbReference>
<feature type="domain" description="GTP-eEF1A C-terminal" evidence="9">
    <location>
        <begin position="205"/>
        <end position="305"/>
    </location>
</feature>
<dbReference type="CDD" id="cd04093">
    <property type="entry name" value="HBS1_C_III"/>
    <property type="match status" value="1"/>
</dbReference>
<sequence>MSTSGGDVEKEALNLIIIGHVDAGKSTLMGHFLLQSGMVDKKLMHKYEQESRKMGKQSFMYAWILDETGEERNRLNLTSRPSIPELSTWYSGPCLLEVMDSFRPPSRQKDRPFCLCISDVFKGSGSGQSVAGRVDAGTVRVGDKVLLLPQGESGVVKTIAMEDDPRQSASAGDRISLTVTGIDSASLTLGSCLCDPKDPVKVAERFEARVVVFNVTAPLTKGLPVLFHYQSVTEAATVRRILAQVHKSTGEVVKEKPRCLPKNSCGTVVIQMSRPICLELFKNVREMGRFMLRSEGATLAAGMVTRIIPRDSM</sequence>
<dbReference type="InterPro" id="IPR009001">
    <property type="entry name" value="Transl_elong_EF1A/Init_IF2_C"/>
</dbReference>
<dbReference type="InterPro" id="IPR004161">
    <property type="entry name" value="EFTu-like_2"/>
</dbReference>
<dbReference type="InterPro" id="IPR050100">
    <property type="entry name" value="TRAFAC_GTPase_members"/>
</dbReference>
<name>A0A7R8WC08_9CRUS</name>
<reference evidence="10" key="1">
    <citation type="submission" date="2020-11" db="EMBL/GenBank/DDBJ databases">
        <authorList>
            <person name="Tran Van P."/>
        </authorList>
    </citation>
    <scope>NUCLEOTIDE SEQUENCE</scope>
</reference>
<evidence type="ECO:0000259" key="9">
    <source>
        <dbReference type="Pfam" id="PF22594"/>
    </source>
</evidence>
<dbReference type="EMBL" id="OB660732">
    <property type="protein sequence ID" value="CAD7226059.1"/>
    <property type="molecule type" value="Genomic_DNA"/>
</dbReference>
<accession>A0A7R8WC08</accession>
<evidence type="ECO:0000256" key="5">
    <source>
        <dbReference type="ARBA" id="ARBA00022741"/>
    </source>
</evidence>